<dbReference type="EMBL" id="CADCUZ010000098">
    <property type="protein sequence ID" value="CAA9422656.1"/>
    <property type="molecule type" value="Genomic_DNA"/>
</dbReference>
<sequence>GRETGKEPGSLEAQRRAAALRCRPGHLRPHRGPVRLDSHRRRWDLYGNRGLRARREEVGGPGRRAVHGRHVRRPARRAGRDPRRRLRSRGGRLVPQHAHRALHGGL</sequence>
<proteinExistence type="predicted"/>
<dbReference type="AlphaFoldDB" id="A0A6J4PSZ5"/>
<organism evidence="2">
    <name type="scientific">uncultured Rubrobacteraceae bacterium</name>
    <dbReference type="NCBI Taxonomy" id="349277"/>
    <lineage>
        <taxon>Bacteria</taxon>
        <taxon>Bacillati</taxon>
        <taxon>Actinomycetota</taxon>
        <taxon>Rubrobacteria</taxon>
        <taxon>Rubrobacterales</taxon>
        <taxon>Rubrobacteraceae</taxon>
        <taxon>environmental samples</taxon>
    </lineage>
</organism>
<feature type="non-terminal residue" evidence="2">
    <location>
        <position position="1"/>
    </location>
</feature>
<evidence type="ECO:0000313" key="2">
    <source>
        <dbReference type="EMBL" id="CAA9422656.1"/>
    </source>
</evidence>
<protein>
    <submittedName>
        <fullName evidence="2">Uncharacterized protein</fullName>
    </submittedName>
</protein>
<feature type="compositionally biased region" description="Basic residues" evidence="1">
    <location>
        <begin position="64"/>
        <end position="90"/>
    </location>
</feature>
<name>A0A6J4PSZ5_9ACTN</name>
<gene>
    <name evidence="2" type="ORF">AVDCRST_MAG55-2099</name>
</gene>
<feature type="compositionally biased region" description="Basic residues" evidence="1">
    <location>
        <begin position="97"/>
        <end position="106"/>
    </location>
</feature>
<evidence type="ECO:0000256" key="1">
    <source>
        <dbReference type="SAM" id="MobiDB-lite"/>
    </source>
</evidence>
<accession>A0A6J4PSZ5</accession>
<reference evidence="2" key="1">
    <citation type="submission" date="2020-02" db="EMBL/GenBank/DDBJ databases">
        <authorList>
            <person name="Meier V. D."/>
        </authorList>
    </citation>
    <scope>NUCLEOTIDE SEQUENCE</scope>
    <source>
        <strain evidence="2">AVDCRST_MAG55</strain>
    </source>
</reference>
<feature type="region of interest" description="Disordered" evidence="1">
    <location>
        <begin position="56"/>
        <end position="106"/>
    </location>
</feature>
<feature type="non-terminal residue" evidence="2">
    <location>
        <position position="106"/>
    </location>
</feature>